<dbReference type="PROSITE" id="PS52050">
    <property type="entry name" value="WYL"/>
    <property type="match status" value="1"/>
</dbReference>
<dbReference type="RefSeq" id="WP_380972410.1">
    <property type="nucleotide sequence ID" value="NZ_JBHTEF010000001.1"/>
</dbReference>
<evidence type="ECO:0000313" key="4">
    <source>
        <dbReference type="EMBL" id="MFC7580422.1"/>
    </source>
</evidence>
<dbReference type="InterPro" id="IPR051534">
    <property type="entry name" value="CBASS_pafABC_assoc_protein"/>
</dbReference>
<dbReference type="PANTHER" id="PTHR34580:SF1">
    <property type="entry name" value="PROTEIN PAFC"/>
    <property type="match status" value="1"/>
</dbReference>
<organism evidence="4 5">
    <name type="scientific">Schaalia naturae</name>
    <dbReference type="NCBI Taxonomy" id="635203"/>
    <lineage>
        <taxon>Bacteria</taxon>
        <taxon>Bacillati</taxon>
        <taxon>Actinomycetota</taxon>
        <taxon>Actinomycetes</taxon>
        <taxon>Actinomycetales</taxon>
        <taxon>Actinomycetaceae</taxon>
        <taxon>Schaalia</taxon>
    </lineage>
</organism>
<name>A0ABW2SJZ0_9ACTO</name>
<dbReference type="Proteomes" id="UP001596527">
    <property type="component" value="Unassembled WGS sequence"/>
</dbReference>
<evidence type="ECO:0000259" key="2">
    <source>
        <dbReference type="Pfam" id="PF19187"/>
    </source>
</evidence>
<dbReference type="Pfam" id="PF25583">
    <property type="entry name" value="WCX"/>
    <property type="match status" value="1"/>
</dbReference>
<evidence type="ECO:0000259" key="1">
    <source>
        <dbReference type="Pfam" id="PF13280"/>
    </source>
</evidence>
<keyword evidence="5" id="KW-1185">Reference proteome</keyword>
<feature type="domain" description="WCX" evidence="3">
    <location>
        <begin position="232"/>
        <end position="304"/>
    </location>
</feature>
<comment type="caution">
    <text evidence="4">The sequence shown here is derived from an EMBL/GenBank/DDBJ whole genome shotgun (WGS) entry which is preliminary data.</text>
</comment>
<gene>
    <name evidence="4" type="ORF">ACFQWG_04195</name>
</gene>
<dbReference type="PANTHER" id="PTHR34580">
    <property type="match status" value="1"/>
</dbReference>
<dbReference type="InterPro" id="IPR028349">
    <property type="entry name" value="PafC-like"/>
</dbReference>
<proteinExistence type="predicted"/>
<evidence type="ECO:0000259" key="3">
    <source>
        <dbReference type="Pfam" id="PF25583"/>
    </source>
</evidence>
<dbReference type="Pfam" id="PF13280">
    <property type="entry name" value="WYL"/>
    <property type="match status" value="1"/>
</dbReference>
<feature type="domain" description="PafC HTH" evidence="2">
    <location>
        <begin position="8"/>
        <end position="116"/>
    </location>
</feature>
<dbReference type="PIRSF" id="PIRSF016838">
    <property type="entry name" value="PafC"/>
    <property type="match status" value="1"/>
</dbReference>
<sequence length="310" mass="34798">MPERTEVQMARLLSLVSWIGEHPGAELDRAARHFGRSRDQMVRDVNLLGDVHDSLPGSSFEVDWELLAREERLRIRTTMGVDLPPRLTPAEASAVLIGLRAIAPVLDDDLRARLPRTAMAVAALSPGSDGVSDEVVVSGAPRHDARLDILNEAMRVGRQVGFEYTSLDGRRGRREVDPWDLHRSAEGWTLRGWCHAADGERSFRLERMDAVTVLDSLADHPRKTAEDRPDAPRVRLTLTDAARWVAEEVPCRVTEQGSGRFVAEIEVWDRDWVEALLIDVAPHLLDVDPPDVAQTMAQRARRALDVWEER</sequence>
<dbReference type="Pfam" id="PF19187">
    <property type="entry name" value="HTH_PafC"/>
    <property type="match status" value="1"/>
</dbReference>
<dbReference type="InterPro" id="IPR043839">
    <property type="entry name" value="PafC_HTH"/>
</dbReference>
<dbReference type="InterPro" id="IPR026881">
    <property type="entry name" value="WYL_dom"/>
</dbReference>
<evidence type="ECO:0000313" key="5">
    <source>
        <dbReference type="Proteomes" id="UP001596527"/>
    </source>
</evidence>
<feature type="domain" description="WYL" evidence="1">
    <location>
        <begin position="147"/>
        <end position="213"/>
    </location>
</feature>
<dbReference type="InterPro" id="IPR057727">
    <property type="entry name" value="WCX_dom"/>
</dbReference>
<reference evidence="5" key="1">
    <citation type="journal article" date="2019" name="Int. J. Syst. Evol. Microbiol.">
        <title>The Global Catalogue of Microorganisms (GCM) 10K type strain sequencing project: providing services to taxonomists for standard genome sequencing and annotation.</title>
        <authorList>
            <consortium name="The Broad Institute Genomics Platform"/>
            <consortium name="The Broad Institute Genome Sequencing Center for Infectious Disease"/>
            <person name="Wu L."/>
            <person name="Ma J."/>
        </authorList>
    </citation>
    <scope>NUCLEOTIDE SEQUENCE [LARGE SCALE GENOMIC DNA]</scope>
    <source>
        <strain evidence="5">CCUG 56698</strain>
    </source>
</reference>
<accession>A0ABW2SJZ0</accession>
<dbReference type="EMBL" id="JBHTEF010000001">
    <property type="protein sequence ID" value="MFC7580422.1"/>
    <property type="molecule type" value="Genomic_DNA"/>
</dbReference>
<protein>
    <submittedName>
        <fullName evidence="4">Helix-turn-helix transcriptional regulator</fullName>
    </submittedName>
</protein>